<dbReference type="Proteomes" id="UP000194137">
    <property type="component" value="Chromosome"/>
</dbReference>
<dbReference type="GO" id="GO:0005829">
    <property type="term" value="C:cytosol"/>
    <property type="evidence" value="ECO:0007669"/>
    <property type="project" value="TreeGrafter"/>
</dbReference>
<gene>
    <name evidence="1" type="ORF">CAK95_03860</name>
</gene>
<organism evidence="1 2">
    <name type="scientific">Pseudorhodoplanes sinuspersici</name>
    <dbReference type="NCBI Taxonomy" id="1235591"/>
    <lineage>
        <taxon>Bacteria</taxon>
        <taxon>Pseudomonadati</taxon>
        <taxon>Pseudomonadota</taxon>
        <taxon>Alphaproteobacteria</taxon>
        <taxon>Hyphomicrobiales</taxon>
        <taxon>Pseudorhodoplanes</taxon>
    </lineage>
</organism>
<dbReference type="RefSeq" id="WP_086086730.1">
    <property type="nucleotide sequence ID" value="NZ_CP021112.1"/>
</dbReference>
<dbReference type="SUPFAM" id="SSF52317">
    <property type="entry name" value="Class I glutamine amidotransferase-like"/>
    <property type="match status" value="1"/>
</dbReference>
<dbReference type="AlphaFoldDB" id="A0A1W6ZLN0"/>
<evidence type="ECO:0000313" key="2">
    <source>
        <dbReference type="Proteomes" id="UP000194137"/>
    </source>
</evidence>
<dbReference type="PROSITE" id="PS51273">
    <property type="entry name" value="GATASE_TYPE_1"/>
    <property type="match status" value="1"/>
</dbReference>
<proteinExistence type="predicted"/>
<dbReference type="Pfam" id="PF00117">
    <property type="entry name" value="GATase"/>
    <property type="match status" value="1"/>
</dbReference>
<dbReference type="CDD" id="cd01741">
    <property type="entry name" value="GATase1_1"/>
    <property type="match status" value="1"/>
</dbReference>
<dbReference type="OrthoDB" id="9813383at2"/>
<accession>A0A1W6ZLN0</accession>
<sequence>MPAPRLLVIEGNTSDGRALLKAAGGEAPSEGYANLLREFLPQATIDICYPADPGANLPDASGLESYDGIAITGSALHVYDRGPHIEPQIELTRAAFETSTPLFGSCWGLQVITTAAGGSVRRNPRGREIGFGRRIRLTTSGRGHPIFAGKDEVFDAVTIHLDEVETLAPNQRVLAMNAVSGVQAAEIKVNGCTAWGVQYHPEYTLADIAASFRRHGKRLIEERFFNDNDEVLDYSADVAALNEKPHDKPLAWKLGLDATVLDKNVRTREVRNWIHHQVLPTRSRRGRE</sequence>
<dbReference type="KEGG" id="psin:CAK95_03860"/>
<protein>
    <submittedName>
        <fullName evidence="1">Uncharacterized protein</fullName>
    </submittedName>
</protein>
<dbReference type="InterPro" id="IPR029062">
    <property type="entry name" value="Class_I_gatase-like"/>
</dbReference>
<dbReference type="STRING" id="1235591.CAK95_03860"/>
<reference evidence="1 2" key="1">
    <citation type="submission" date="2017-05" db="EMBL/GenBank/DDBJ databases">
        <title>Full genome sequence of Pseudorhodoplanes sinuspersici.</title>
        <authorList>
            <person name="Dastgheib S.M.M."/>
            <person name="Shavandi M."/>
            <person name="Tirandaz H."/>
        </authorList>
    </citation>
    <scope>NUCLEOTIDE SEQUENCE [LARGE SCALE GENOMIC DNA]</scope>
    <source>
        <strain evidence="1 2">RIPI110</strain>
    </source>
</reference>
<dbReference type="PANTHER" id="PTHR42695">
    <property type="entry name" value="GLUTAMINE AMIDOTRANSFERASE YLR126C-RELATED"/>
    <property type="match status" value="1"/>
</dbReference>
<dbReference type="InterPro" id="IPR017926">
    <property type="entry name" value="GATASE"/>
</dbReference>
<dbReference type="InterPro" id="IPR044992">
    <property type="entry name" value="ChyE-like"/>
</dbReference>
<evidence type="ECO:0000313" key="1">
    <source>
        <dbReference type="EMBL" id="ARP98318.1"/>
    </source>
</evidence>
<dbReference type="EMBL" id="CP021112">
    <property type="protein sequence ID" value="ARP98318.1"/>
    <property type="molecule type" value="Genomic_DNA"/>
</dbReference>
<keyword evidence="2" id="KW-1185">Reference proteome</keyword>
<dbReference type="Gene3D" id="3.40.50.880">
    <property type="match status" value="1"/>
</dbReference>
<name>A0A1W6ZLN0_9HYPH</name>
<dbReference type="PANTHER" id="PTHR42695:SF5">
    <property type="entry name" value="GLUTAMINE AMIDOTRANSFERASE YLR126C-RELATED"/>
    <property type="match status" value="1"/>
</dbReference>